<keyword evidence="3 4" id="KW-0408">Iron</keyword>
<comment type="caution">
    <text evidence="7">The sequence shown here is derived from an EMBL/GenBank/DDBJ whole genome shotgun (WGS) entry which is preliminary data.</text>
</comment>
<dbReference type="InterPro" id="IPR009056">
    <property type="entry name" value="Cyt_c-like_dom"/>
</dbReference>
<dbReference type="SUPFAM" id="SSF46626">
    <property type="entry name" value="Cytochrome c"/>
    <property type="match status" value="1"/>
</dbReference>
<name>A0A225DVL4_9BACT</name>
<keyword evidence="8" id="KW-1185">Reference proteome</keyword>
<dbReference type="GO" id="GO:0009055">
    <property type="term" value="F:electron transfer activity"/>
    <property type="evidence" value="ECO:0007669"/>
    <property type="project" value="InterPro"/>
</dbReference>
<dbReference type="EMBL" id="NIDE01000008">
    <property type="protein sequence ID" value="OWK40227.1"/>
    <property type="molecule type" value="Genomic_DNA"/>
</dbReference>
<dbReference type="Pfam" id="PF07587">
    <property type="entry name" value="PSD1"/>
    <property type="match status" value="1"/>
</dbReference>
<evidence type="ECO:0000313" key="8">
    <source>
        <dbReference type="Proteomes" id="UP000214646"/>
    </source>
</evidence>
<dbReference type="Pfam" id="PF07583">
    <property type="entry name" value="PSCyt2"/>
    <property type="match status" value="1"/>
</dbReference>
<feature type="domain" description="Cytochrome c" evidence="6">
    <location>
        <begin position="27"/>
        <end position="183"/>
    </location>
</feature>
<dbReference type="AlphaFoldDB" id="A0A225DVL4"/>
<dbReference type="Gene3D" id="1.10.760.10">
    <property type="entry name" value="Cytochrome c-like domain"/>
    <property type="match status" value="1"/>
</dbReference>
<dbReference type="Pfam" id="PF07635">
    <property type="entry name" value="PSCyt1"/>
    <property type="match status" value="1"/>
</dbReference>
<keyword evidence="5" id="KW-0732">Signal</keyword>
<keyword evidence="2 4" id="KW-0479">Metal-binding</keyword>
<proteinExistence type="predicted"/>
<dbReference type="GO" id="GO:0046872">
    <property type="term" value="F:metal ion binding"/>
    <property type="evidence" value="ECO:0007669"/>
    <property type="project" value="UniProtKB-KW"/>
</dbReference>
<evidence type="ECO:0000256" key="1">
    <source>
        <dbReference type="ARBA" id="ARBA00022617"/>
    </source>
</evidence>
<gene>
    <name evidence="7" type="ORF">FRUB_05146</name>
</gene>
<accession>A0A225DVL4</accession>
<dbReference type="InterPro" id="IPR011444">
    <property type="entry name" value="DUF1549"/>
</dbReference>
<sequence length="1094" mass="121864">MKAIAAILAVVCVALSRAAGGEPAALAASPEKIAFFESKVRPLLLTQCIECHGESKQKGGLRLDSRAAWLKGGSSGPAILPGKPDESALIAAVRYQDKDLQMPPKKPMSPQEIEILAEWVRQGAIDPRKETTVVTIRTNANWEAEFHKRLDWWSLKPRQTAVVPGAASDSWNRDAVDRFIKAGLDTAKLKPAPPAEPEVLLRRLSFVLTGLPPTPALRERFLNEVRRDEAKAYEKLVDELLASPHFGETFARHWMDVVRYTDTYGYEWDNPAKGSHEYRDYLIRAFNQDLPYDQFVREQLAGDLLPQPRINAEFGLNESLIGPMFYHMGEHRHGSSLAFNGVHQEMVNNKIEAFSKAFLATTIACARCHDHKLEAVSQLDYYALGAVFMTPRWTSRVVDAPGKSDAAIHRLQALRGELRREMAKAWRTVGGKPDAWAANTWQKLLPGKDAKAPAIEEITYPLSRLAVPPGEIVAKWNSLAAEWRTARAERQKHNKGLTVLADFSTPALPAGWVTEGDGFRFGYVEDGTPLVALEGDAPLARLLPRGYHTHALSSKLPGALRMPPDHVVPGRQVSLKLAGGQFGGFLEMHENAFQGEEVVFLNNVQPQWRTIADKGHINGITRITYDFATSSLNPNFPPRTGIAPGLPNNDFGYDKRSWISVTGIVAHDGNGPLDTLDAFEGLYEGTAPKTPEDVQQRIAAWIIRTVLRWCDGTSHPGDQPLLDWLLANKLLPNSAPPGSEAAKLLAEYRRVEQTIAFARTVNGMDEREAAKAAYAFNVRGNVDAIGQMVSPDFLRMFAGRNEVAKSAGSGRLELANSLVQPDHPLTSRVYANRVWQWVMGTGIVATPDDFGHLGEKPSHPELLDYLAGEFVREGWYTKKLIRRLVLTQTFRQSGLVTEDGRTRDPGNRLRHHYPTRRLEAEAIRDSMLAVSGRLDPQLYGRPIFPPRAAEDAAKRLYAGPLDGNGRRSIYLQMSIMEPPKFLVGFNLPDLRLPTGHRDETNAPAQALILLNDPFVAEMARLWGRLLVKSPHASPEERVRSMFVVAFGRMPSETELKRWTSAVRDLASSDLMKDENAWTQLSHTMFNAKEFLYYR</sequence>
<dbReference type="InterPro" id="IPR022655">
    <property type="entry name" value="DUF1553"/>
</dbReference>
<dbReference type="PROSITE" id="PS51007">
    <property type="entry name" value="CYTC"/>
    <property type="match status" value="1"/>
</dbReference>
<organism evidence="7 8">
    <name type="scientific">Fimbriiglobus ruber</name>
    <dbReference type="NCBI Taxonomy" id="1908690"/>
    <lineage>
        <taxon>Bacteria</taxon>
        <taxon>Pseudomonadati</taxon>
        <taxon>Planctomycetota</taxon>
        <taxon>Planctomycetia</taxon>
        <taxon>Gemmatales</taxon>
        <taxon>Gemmataceae</taxon>
        <taxon>Fimbriiglobus</taxon>
    </lineage>
</organism>
<evidence type="ECO:0000256" key="2">
    <source>
        <dbReference type="ARBA" id="ARBA00022723"/>
    </source>
</evidence>
<feature type="signal peptide" evidence="5">
    <location>
        <begin position="1"/>
        <end position="18"/>
    </location>
</feature>
<dbReference type="InterPro" id="IPR036909">
    <property type="entry name" value="Cyt_c-like_dom_sf"/>
</dbReference>
<dbReference type="Proteomes" id="UP000214646">
    <property type="component" value="Unassembled WGS sequence"/>
</dbReference>
<dbReference type="PANTHER" id="PTHR35889">
    <property type="entry name" value="CYCLOINULO-OLIGOSACCHARIDE FRUCTANOTRANSFERASE-RELATED"/>
    <property type="match status" value="1"/>
</dbReference>
<evidence type="ECO:0000313" key="7">
    <source>
        <dbReference type="EMBL" id="OWK40227.1"/>
    </source>
</evidence>
<reference evidence="8" key="1">
    <citation type="submission" date="2017-06" db="EMBL/GenBank/DDBJ databases">
        <title>Genome analysis of Fimbriiglobus ruber SP5, the first member of the order Planctomycetales with confirmed chitinolytic capability.</title>
        <authorList>
            <person name="Ravin N.V."/>
            <person name="Rakitin A.L."/>
            <person name="Ivanova A.A."/>
            <person name="Beletsky A.V."/>
            <person name="Kulichevskaya I.S."/>
            <person name="Mardanov A.V."/>
            <person name="Dedysh S.N."/>
        </authorList>
    </citation>
    <scope>NUCLEOTIDE SEQUENCE [LARGE SCALE GENOMIC DNA]</scope>
    <source>
        <strain evidence="8">SP5</strain>
    </source>
</reference>
<evidence type="ECO:0000256" key="5">
    <source>
        <dbReference type="SAM" id="SignalP"/>
    </source>
</evidence>
<dbReference type="PANTHER" id="PTHR35889:SF3">
    <property type="entry name" value="F-BOX DOMAIN-CONTAINING PROTEIN"/>
    <property type="match status" value="1"/>
</dbReference>
<protein>
    <recommendedName>
        <fullName evidence="6">Cytochrome c domain-containing protein</fullName>
    </recommendedName>
</protein>
<evidence type="ECO:0000259" key="6">
    <source>
        <dbReference type="PROSITE" id="PS51007"/>
    </source>
</evidence>
<dbReference type="GO" id="GO:0020037">
    <property type="term" value="F:heme binding"/>
    <property type="evidence" value="ECO:0007669"/>
    <property type="project" value="InterPro"/>
</dbReference>
<evidence type="ECO:0000256" key="4">
    <source>
        <dbReference type="PROSITE-ProRule" id="PRU00433"/>
    </source>
</evidence>
<feature type="chain" id="PRO_5012285076" description="Cytochrome c domain-containing protein" evidence="5">
    <location>
        <begin position="19"/>
        <end position="1094"/>
    </location>
</feature>
<keyword evidence="1 4" id="KW-0349">Heme</keyword>
<dbReference type="InterPro" id="IPR011429">
    <property type="entry name" value="Cyt_c_Planctomycete-type"/>
</dbReference>
<dbReference type="RefSeq" id="WP_088256184.1">
    <property type="nucleotide sequence ID" value="NZ_NIDE01000008.1"/>
</dbReference>
<evidence type="ECO:0000256" key="3">
    <source>
        <dbReference type="ARBA" id="ARBA00023004"/>
    </source>
</evidence>
<dbReference type="OrthoDB" id="127107at2"/>